<feature type="transmembrane region" description="Helical" evidence="1">
    <location>
        <begin position="328"/>
        <end position="347"/>
    </location>
</feature>
<dbReference type="EMBL" id="JBHSFQ010000047">
    <property type="protein sequence ID" value="MFC4565782.1"/>
    <property type="molecule type" value="Genomic_DNA"/>
</dbReference>
<reference evidence="3" key="1">
    <citation type="journal article" date="2019" name="Int. J. Syst. Evol. Microbiol.">
        <title>The Global Catalogue of Microorganisms (GCM) 10K type strain sequencing project: providing services to taxonomists for standard genome sequencing and annotation.</title>
        <authorList>
            <consortium name="The Broad Institute Genomics Platform"/>
            <consortium name="The Broad Institute Genome Sequencing Center for Infectious Disease"/>
            <person name="Wu L."/>
            <person name="Ma J."/>
        </authorList>
    </citation>
    <scope>NUCLEOTIDE SEQUENCE [LARGE SCALE GENOMIC DNA]</scope>
    <source>
        <strain evidence="3">XZYJ18</strain>
    </source>
</reference>
<keyword evidence="1" id="KW-0472">Membrane</keyword>
<evidence type="ECO:0000313" key="2">
    <source>
        <dbReference type="EMBL" id="MFC4565782.1"/>
    </source>
</evidence>
<proteinExistence type="predicted"/>
<feature type="transmembrane region" description="Helical" evidence="1">
    <location>
        <begin position="305"/>
        <end position="322"/>
    </location>
</feature>
<evidence type="ECO:0000313" key="3">
    <source>
        <dbReference type="Proteomes" id="UP001595923"/>
    </source>
</evidence>
<feature type="transmembrane region" description="Helical" evidence="1">
    <location>
        <begin position="137"/>
        <end position="161"/>
    </location>
</feature>
<sequence length="493" mass="49209">MNRTAEVRAFMRARGRRRRSRTWSDRYISLLTFGLLVVLASPVIDRAMSALPGDVDPARAGAGLALIALLLAGSLVLARAVGPVGVPAADAAWLVLSPLPRRSVLARTLLILAVVGAGAGAALGLALLSALGAPDALTLRLLASVVLGVSWALGGMALTVLAQASQSWEGWPAAVLVTLVAVALAAAVMSMGPGQGVLVGIASAPLAAWTAAASASAAVAAGLAGRAWGAVARIPARAVLDASTRAGLAAGAFAVMDPGSLTWIAEDAHWRSRVLRSRAWPSRLRGAAAVAWLDWRRLARRPGRLALMAAATVLPVLAARAGGGATGALIVLAVGAPAVAATATAGARRDAGDAALARLLGARPRALLAARAVLPALLGGSWLTFALAALDVAGLGGALWPLGLLCAPALAAGALRMARRPPIDHTTPVMDTPLGPVPLGPVQWALAGADIAALGCLPALVALAGGVTGPLLAAQAVWGAAVLAAYCAAPRRA</sequence>
<feature type="transmembrane region" description="Helical" evidence="1">
    <location>
        <begin position="108"/>
        <end position="131"/>
    </location>
</feature>
<accession>A0ABV9E569</accession>
<gene>
    <name evidence="2" type="ORF">ACFO4E_28320</name>
</gene>
<keyword evidence="1" id="KW-1133">Transmembrane helix</keyword>
<protein>
    <submittedName>
        <fullName evidence="2">DUF6297 family protein</fullName>
    </submittedName>
</protein>
<feature type="transmembrane region" description="Helical" evidence="1">
    <location>
        <begin position="173"/>
        <end position="191"/>
    </location>
</feature>
<dbReference type="Pfam" id="PF19814">
    <property type="entry name" value="DUF6297"/>
    <property type="match status" value="1"/>
</dbReference>
<organism evidence="2 3">
    <name type="scientific">Nocardiopsis mangrovi</name>
    <dbReference type="NCBI Taxonomy" id="1179818"/>
    <lineage>
        <taxon>Bacteria</taxon>
        <taxon>Bacillati</taxon>
        <taxon>Actinomycetota</taxon>
        <taxon>Actinomycetes</taxon>
        <taxon>Streptosporangiales</taxon>
        <taxon>Nocardiopsidaceae</taxon>
        <taxon>Nocardiopsis</taxon>
    </lineage>
</organism>
<name>A0ABV9E569_9ACTN</name>
<dbReference type="Proteomes" id="UP001595923">
    <property type="component" value="Unassembled WGS sequence"/>
</dbReference>
<keyword evidence="1" id="KW-0812">Transmembrane</keyword>
<feature type="transmembrane region" description="Helical" evidence="1">
    <location>
        <begin position="368"/>
        <end position="389"/>
    </location>
</feature>
<keyword evidence="3" id="KW-1185">Reference proteome</keyword>
<feature type="transmembrane region" description="Helical" evidence="1">
    <location>
        <begin position="395"/>
        <end position="415"/>
    </location>
</feature>
<feature type="transmembrane region" description="Helical" evidence="1">
    <location>
        <begin position="64"/>
        <end position="96"/>
    </location>
</feature>
<feature type="transmembrane region" description="Helical" evidence="1">
    <location>
        <begin position="197"/>
        <end position="224"/>
    </location>
</feature>
<dbReference type="InterPro" id="IPR046264">
    <property type="entry name" value="DUF6297"/>
</dbReference>
<evidence type="ECO:0000256" key="1">
    <source>
        <dbReference type="SAM" id="Phobius"/>
    </source>
</evidence>
<dbReference type="RefSeq" id="WP_378580080.1">
    <property type="nucleotide sequence ID" value="NZ_JBHSFQ010000047.1"/>
</dbReference>
<comment type="caution">
    <text evidence="2">The sequence shown here is derived from an EMBL/GenBank/DDBJ whole genome shotgun (WGS) entry which is preliminary data.</text>
</comment>